<dbReference type="Pfam" id="PF13422">
    <property type="entry name" value="DUF4110"/>
    <property type="match status" value="1"/>
</dbReference>
<evidence type="ECO:0000313" key="9">
    <source>
        <dbReference type="Proteomes" id="UP000001514"/>
    </source>
</evidence>
<dbReference type="PANTHER" id="PTHR46063:SF1">
    <property type="entry name" value="KELCH DOMAIN-CONTAINING PROTEIN 4"/>
    <property type="match status" value="1"/>
</dbReference>
<keyword evidence="4 5" id="KW-0694">RNA-binding</keyword>
<keyword evidence="3" id="KW-0862">Zinc</keyword>
<dbReference type="HOGENOM" id="CLU_577973_0_0_1"/>
<dbReference type="Proteomes" id="UP000001514">
    <property type="component" value="Unassembled WGS sequence"/>
</dbReference>
<dbReference type="SMART" id="SM00360">
    <property type="entry name" value="RRM"/>
    <property type="match status" value="1"/>
</dbReference>
<dbReference type="InterPro" id="IPR035979">
    <property type="entry name" value="RBD_domain_sf"/>
</dbReference>
<evidence type="ECO:0000256" key="1">
    <source>
        <dbReference type="ARBA" id="ARBA00022723"/>
    </source>
</evidence>
<dbReference type="SUPFAM" id="SSF117281">
    <property type="entry name" value="Kelch motif"/>
    <property type="match status" value="1"/>
</dbReference>
<dbReference type="Gene3D" id="2.120.10.80">
    <property type="entry name" value="Kelch-type beta propeller"/>
    <property type="match status" value="1"/>
</dbReference>
<protein>
    <recommendedName>
        <fullName evidence="7">RRM domain-containing protein</fullName>
    </recommendedName>
</protein>
<dbReference type="eggNOG" id="KOG0153">
    <property type="taxonomic scope" value="Eukaryota"/>
</dbReference>
<keyword evidence="1" id="KW-0479">Metal-binding</keyword>
<dbReference type="PANTHER" id="PTHR46063">
    <property type="entry name" value="KELCH DOMAIN-CONTAINING PROTEIN"/>
    <property type="match status" value="1"/>
</dbReference>
<dbReference type="GO" id="GO:0036002">
    <property type="term" value="F:pre-mRNA binding"/>
    <property type="evidence" value="ECO:0000318"/>
    <property type="project" value="GO_Central"/>
</dbReference>
<evidence type="ECO:0000256" key="5">
    <source>
        <dbReference type="PROSITE-ProRule" id="PRU00176"/>
    </source>
</evidence>
<evidence type="ECO:0000313" key="8">
    <source>
        <dbReference type="EMBL" id="EFJ12915.1"/>
    </source>
</evidence>
<feature type="compositionally biased region" description="Basic and acidic residues" evidence="6">
    <location>
        <begin position="312"/>
        <end position="323"/>
    </location>
</feature>
<feature type="domain" description="RRM" evidence="7">
    <location>
        <begin position="99"/>
        <end position="178"/>
    </location>
</feature>
<dbReference type="InterPro" id="IPR025183">
    <property type="entry name" value="DUF4110"/>
</dbReference>
<evidence type="ECO:0000256" key="4">
    <source>
        <dbReference type="ARBA" id="ARBA00022884"/>
    </source>
</evidence>
<dbReference type="InterPro" id="IPR015915">
    <property type="entry name" value="Kelch-typ_b-propeller"/>
</dbReference>
<dbReference type="AlphaFoldDB" id="D8SRU5"/>
<dbReference type="PROSITE" id="PS50102">
    <property type="entry name" value="RRM"/>
    <property type="match status" value="1"/>
</dbReference>
<dbReference type="InterPro" id="IPR052588">
    <property type="entry name" value="Kelch_domain_protein"/>
</dbReference>
<dbReference type="STRING" id="88036.D8SRU5"/>
<dbReference type="GO" id="GO:0071006">
    <property type="term" value="C:U2-type catalytic step 1 spliceosome"/>
    <property type="evidence" value="ECO:0000318"/>
    <property type="project" value="GO_Central"/>
</dbReference>
<gene>
    <name evidence="8" type="ORF">SELMODRAFT_425040</name>
</gene>
<dbReference type="GO" id="GO:0000974">
    <property type="term" value="C:Prp19 complex"/>
    <property type="evidence" value="ECO:0000318"/>
    <property type="project" value="GO_Central"/>
</dbReference>
<keyword evidence="9" id="KW-1185">Reference proteome</keyword>
<dbReference type="EMBL" id="GL377636">
    <property type="protein sequence ID" value="EFJ12915.1"/>
    <property type="molecule type" value="Genomic_DNA"/>
</dbReference>
<organism evidence="9">
    <name type="scientific">Selaginella moellendorffii</name>
    <name type="common">Spikemoss</name>
    <dbReference type="NCBI Taxonomy" id="88036"/>
    <lineage>
        <taxon>Eukaryota</taxon>
        <taxon>Viridiplantae</taxon>
        <taxon>Streptophyta</taxon>
        <taxon>Embryophyta</taxon>
        <taxon>Tracheophyta</taxon>
        <taxon>Lycopodiopsida</taxon>
        <taxon>Selaginellales</taxon>
        <taxon>Selaginellaceae</taxon>
        <taxon>Selaginella</taxon>
    </lineage>
</organism>
<dbReference type="GO" id="GO:0017070">
    <property type="term" value="F:U6 snRNA binding"/>
    <property type="evidence" value="ECO:0000318"/>
    <property type="project" value="GO_Central"/>
</dbReference>
<evidence type="ECO:0000256" key="3">
    <source>
        <dbReference type="ARBA" id="ARBA00022833"/>
    </source>
</evidence>
<dbReference type="InParanoid" id="D8SRU5"/>
<dbReference type="Pfam" id="PF00076">
    <property type="entry name" value="RRM_1"/>
    <property type="match status" value="1"/>
</dbReference>
<evidence type="ECO:0000256" key="2">
    <source>
        <dbReference type="ARBA" id="ARBA00022771"/>
    </source>
</evidence>
<reference evidence="8 9" key="1">
    <citation type="journal article" date="2011" name="Science">
        <title>The Selaginella genome identifies genetic changes associated with the evolution of vascular plants.</title>
        <authorList>
            <person name="Banks J.A."/>
            <person name="Nishiyama T."/>
            <person name="Hasebe M."/>
            <person name="Bowman J.L."/>
            <person name="Gribskov M."/>
            <person name="dePamphilis C."/>
            <person name="Albert V.A."/>
            <person name="Aono N."/>
            <person name="Aoyama T."/>
            <person name="Ambrose B.A."/>
            <person name="Ashton N.W."/>
            <person name="Axtell M.J."/>
            <person name="Barker E."/>
            <person name="Barker M.S."/>
            <person name="Bennetzen J.L."/>
            <person name="Bonawitz N.D."/>
            <person name="Chapple C."/>
            <person name="Cheng C."/>
            <person name="Correa L.G."/>
            <person name="Dacre M."/>
            <person name="DeBarry J."/>
            <person name="Dreyer I."/>
            <person name="Elias M."/>
            <person name="Engstrom E.M."/>
            <person name="Estelle M."/>
            <person name="Feng L."/>
            <person name="Finet C."/>
            <person name="Floyd S.K."/>
            <person name="Frommer W.B."/>
            <person name="Fujita T."/>
            <person name="Gramzow L."/>
            <person name="Gutensohn M."/>
            <person name="Harholt J."/>
            <person name="Hattori M."/>
            <person name="Heyl A."/>
            <person name="Hirai T."/>
            <person name="Hiwatashi Y."/>
            <person name="Ishikawa M."/>
            <person name="Iwata M."/>
            <person name="Karol K.G."/>
            <person name="Koehler B."/>
            <person name="Kolukisaoglu U."/>
            <person name="Kubo M."/>
            <person name="Kurata T."/>
            <person name="Lalonde S."/>
            <person name="Li K."/>
            <person name="Li Y."/>
            <person name="Litt A."/>
            <person name="Lyons E."/>
            <person name="Manning G."/>
            <person name="Maruyama T."/>
            <person name="Michael T.P."/>
            <person name="Mikami K."/>
            <person name="Miyazaki S."/>
            <person name="Morinaga S."/>
            <person name="Murata T."/>
            <person name="Mueller-Roeber B."/>
            <person name="Nelson D.R."/>
            <person name="Obara M."/>
            <person name="Oguri Y."/>
            <person name="Olmstead R.G."/>
            <person name="Onodera N."/>
            <person name="Petersen B.L."/>
            <person name="Pils B."/>
            <person name="Prigge M."/>
            <person name="Rensing S.A."/>
            <person name="Riano-Pachon D.M."/>
            <person name="Roberts A.W."/>
            <person name="Sato Y."/>
            <person name="Scheller H.V."/>
            <person name="Schulz B."/>
            <person name="Schulz C."/>
            <person name="Shakirov E.V."/>
            <person name="Shibagaki N."/>
            <person name="Shinohara N."/>
            <person name="Shippen D.E."/>
            <person name="Soerensen I."/>
            <person name="Sotooka R."/>
            <person name="Sugimoto N."/>
            <person name="Sugita M."/>
            <person name="Sumikawa N."/>
            <person name="Tanurdzic M."/>
            <person name="Theissen G."/>
            <person name="Ulvskov P."/>
            <person name="Wakazuki S."/>
            <person name="Weng J.K."/>
            <person name="Willats W.W."/>
            <person name="Wipf D."/>
            <person name="Wolf P.G."/>
            <person name="Yang L."/>
            <person name="Zimmer A.D."/>
            <person name="Zhu Q."/>
            <person name="Mitros T."/>
            <person name="Hellsten U."/>
            <person name="Loque D."/>
            <person name="Otillar R."/>
            <person name="Salamov A."/>
            <person name="Schmutz J."/>
            <person name="Shapiro H."/>
            <person name="Lindquist E."/>
            <person name="Lucas S."/>
            <person name="Rokhsar D."/>
            <person name="Grigoriev I.V."/>
        </authorList>
    </citation>
    <scope>NUCLEOTIDE SEQUENCE [LARGE SCALE GENOMIC DNA]</scope>
</reference>
<dbReference type="InterPro" id="IPR012677">
    <property type="entry name" value="Nucleotide-bd_a/b_plait_sf"/>
</dbReference>
<accession>D8SRU5</accession>
<sequence>MADFPIICETCPGDNPYVRMVDQESSFGKVRPNDMILKLQRTSPYYKRNRAHVCSFFVRGGCQRGSHTMGKLNDPVAAKLLKKAEEMSTLTPPDDATVRTLYVGGLDERVTTEDLKDNFYSYGKIESLRLVPQRACAFITYTTREDAEKAAEDLSFKHQMLDLDDCKWQEIKPKLGAAWPSARTGFQLAVYLDELKIFLYGGYFKEPASDKDQSDKGEKNAVIRCTECIRLLPCGRINAGMVSGKDTSFLYGCMKEVGEKEVTLNNLFSLDLNKLNAWRCIIKETQNEWIKASEEDGEIDNDNSDAGSISKGTDKEDDGKPGETLRDFFSRTIMYWQMARYNHTEHTRKELRKDGFELAKTCYRELKPILDKLTRLEADHNAEEEATKPSKERSKKRR</sequence>
<feature type="compositionally biased region" description="Basic and acidic residues" evidence="6">
    <location>
        <begin position="376"/>
        <end position="392"/>
    </location>
</feature>
<dbReference type="Gramene" id="EFJ12915">
    <property type="protein sequence ID" value="EFJ12915"/>
    <property type="gene ID" value="SELMODRAFT_425040"/>
</dbReference>
<dbReference type="eggNOG" id="KOG1230">
    <property type="taxonomic scope" value="Eukaryota"/>
</dbReference>
<feature type="region of interest" description="Disordered" evidence="6">
    <location>
        <begin position="376"/>
        <end position="398"/>
    </location>
</feature>
<dbReference type="FunFam" id="3.30.70.330:FF:000476">
    <property type="entry name" value="Zinc finger CCCH domain-containing protein 4"/>
    <property type="match status" value="1"/>
</dbReference>
<dbReference type="KEGG" id="smo:SELMODRAFT_425040"/>
<feature type="region of interest" description="Disordered" evidence="6">
    <location>
        <begin position="293"/>
        <end position="323"/>
    </location>
</feature>
<dbReference type="GO" id="GO:0071007">
    <property type="term" value="C:U2-type catalytic step 2 spliceosome"/>
    <property type="evidence" value="ECO:0000318"/>
    <property type="project" value="GO_Central"/>
</dbReference>
<name>D8SRU5_SELML</name>
<dbReference type="InterPro" id="IPR000504">
    <property type="entry name" value="RRM_dom"/>
</dbReference>
<proteinExistence type="predicted"/>
<dbReference type="GO" id="GO:0008270">
    <property type="term" value="F:zinc ion binding"/>
    <property type="evidence" value="ECO:0007669"/>
    <property type="project" value="UniProtKB-KW"/>
</dbReference>
<evidence type="ECO:0000259" key="7">
    <source>
        <dbReference type="PROSITE" id="PS50102"/>
    </source>
</evidence>
<dbReference type="SUPFAM" id="SSF54928">
    <property type="entry name" value="RNA-binding domain, RBD"/>
    <property type="match status" value="1"/>
</dbReference>
<dbReference type="Gene3D" id="3.30.70.330">
    <property type="match status" value="1"/>
</dbReference>
<keyword evidence="2" id="KW-0863">Zinc-finger</keyword>
<evidence type="ECO:0000256" key="6">
    <source>
        <dbReference type="SAM" id="MobiDB-lite"/>
    </source>
</evidence>